<dbReference type="InterPro" id="IPR020449">
    <property type="entry name" value="Tscrpt_reg_AraC-type_HTH"/>
</dbReference>
<name>A0ABY1JD44_9BACT</name>
<sequence length="532" mass="59622">MPKKVLVVEDEPLERRALVEMLKSYPLLLEIDEAANTIDFEEKVRLWKPDVVLLDIKIPGGNTLTSLGVLRNEGFQGKVVIVTAYDFFEYAQQAVGLNVTAFLVKPVKDDVLYDALNKAIEEIQETDKISQQLIRLKKFILENKSFVASMIIQGLVRGEEITEGLKAVAKEVGFLPIQGMHVFGVIALSGFDAEEKQWSQLMLLGELQRILGDSVFLVPWVRYITLLFFNGPMENPESVASKIFDVALQNDMHCNVVYMGKVTGLNEIDEVLPSLEEILEESILEGFGKLIYGQPQAKVDSKSTSDSHADFDQAFSAILEGMRGGQLQLVNDGAGKLFALLSQSDVAVNVEIVRLLFAGYIGQICKLLLDLKCDEETLKAWARRQVRDMMIPIRSVVDLKNMFFISLEEAWRVRQSVRDPDLALIQKALAFIEDNLQEANLSKVAEHVYVSPSYLSRMFGKVLNKRFIDVIKEKRIERAKKLLAMGCSVTETATSVGYDNITYFSTLFKEMAGCPPSEYKRSLHSSDSVGAI</sequence>
<dbReference type="PRINTS" id="PR00032">
    <property type="entry name" value="HTHARAC"/>
</dbReference>
<evidence type="ECO:0000256" key="1">
    <source>
        <dbReference type="ARBA" id="ARBA00023015"/>
    </source>
</evidence>
<dbReference type="PROSITE" id="PS01124">
    <property type="entry name" value="HTH_ARAC_FAMILY_2"/>
    <property type="match status" value="1"/>
</dbReference>
<keyword evidence="8" id="KW-1185">Reference proteome</keyword>
<keyword evidence="3" id="KW-0804">Transcription</keyword>
<evidence type="ECO:0000259" key="6">
    <source>
        <dbReference type="PROSITE" id="PS50110"/>
    </source>
</evidence>
<organism evidence="7 8">
    <name type="scientific">Acetomicrobium flavidum</name>
    <dbReference type="NCBI Taxonomy" id="49896"/>
    <lineage>
        <taxon>Bacteria</taxon>
        <taxon>Thermotogati</taxon>
        <taxon>Synergistota</taxon>
        <taxon>Synergistia</taxon>
        <taxon>Synergistales</taxon>
        <taxon>Acetomicrobiaceae</taxon>
        <taxon>Acetomicrobium</taxon>
    </lineage>
</organism>
<keyword evidence="2" id="KW-0238">DNA-binding</keyword>
<dbReference type="PANTHER" id="PTHR43280:SF2">
    <property type="entry name" value="HTH-TYPE TRANSCRIPTIONAL REGULATOR EXSA"/>
    <property type="match status" value="1"/>
</dbReference>
<proteinExistence type="predicted"/>
<dbReference type="InterPro" id="IPR018060">
    <property type="entry name" value="HTH_AraC"/>
</dbReference>
<dbReference type="InterPro" id="IPR009057">
    <property type="entry name" value="Homeodomain-like_sf"/>
</dbReference>
<keyword evidence="1" id="KW-0805">Transcription regulation</keyword>
<dbReference type="PROSITE" id="PS00041">
    <property type="entry name" value="HTH_ARAC_FAMILY_1"/>
    <property type="match status" value="1"/>
</dbReference>
<gene>
    <name evidence="7" type="ORF">SAMN05444368_1011</name>
</gene>
<dbReference type="Pfam" id="PF12833">
    <property type="entry name" value="HTH_18"/>
    <property type="match status" value="1"/>
</dbReference>
<dbReference type="CDD" id="cd17536">
    <property type="entry name" value="REC_YesN-like"/>
    <property type="match status" value="1"/>
</dbReference>
<keyword evidence="4" id="KW-0597">Phosphoprotein</keyword>
<dbReference type="InterPro" id="IPR018062">
    <property type="entry name" value="HTH_AraC-typ_CS"/>
</dbReference>
<evidence type="ECO:0000259" key="5">
    <source>
        <dbReference type="PROSITE" id="PS01124"/>
    </source>
</evidence>
<feature type="domain" description="HTH araC/xylS-type" evidence="5">
    <location>
        <begin position="426"/>
        <end position="522"/>
    </location>
</feature>
<comment type="caution">
    <text evidence="7">The sequence shown here is derived from an EMBL/GenBank/DDBJ whole genome shotgun (WGS) entry which is preliminary data.</text>
</comment>
<protein>
    <submittedName>
        <fullName evidence="7">Two component transcriptional regulator, AraC family</fullName>
    </submittedName>
</protein>
<evidence type="ECO:0000313" key="7">
    <source>
        <dbReference type="EMBL" id="SIN67108.1"/>
    </source>
</evidence>
<accession>A0ABY1JD44</accession>
<dbReference type="PANTHER" id="PTHR43280">
    <property type="entry name" value="ARAC-FAMILY TRANSCRIPTIONAL REGULATOR"/>
    <property type="match status" value="1"/>
</dbReference>
<evidence type="ECO:0000256" key="3">
    <source>
        <dbReference type="ARBA" id="ARBA00023163"/>
    </source>
</evidence>
<dbReference type="Gene3D" id="1.10.10.60">
    <property type="entry name" value="Homeodomain-like"/>
    <property type="match status" value="2"/>
</dbReference>
<dbReference type="RefSeq" id="WP_074199479.1">
    <property type="nucleotide sequence ID" value="NZ_FSQZ01000001.1"/>
</dbReference>
<dbReference type="PROSITE" id="PS50110">
    <property type="entry name" value="RESPONSE_REGULATORY"/>
    <property type="match status" value="1"/>
</dbReference>
<dbReference type="InterPro" id="IPR011006">
    <property type="entry name" value="CheY-like_superfamily"/>
</dbReference>
<dbReference type="Pfam" id="PF00072">
    <property type="entry name" value="Response_reg"/>
    <property type="match status" value="1"/>
</dbReference>
<dbReference type="EMBL" id="FSQZ01000001">
    <property type="protein sequence ID" value="SIN67108.1"/>
    <property type="molecule type" value="Genomic_DNA"/>
</dbReference>
<dbReference type="Gene3D" id="3.40.50.2300">
    <property type="match status" value="1"/>
</dbReference>
<evidence type="ECO:0000256" key="4">
    <source>
        <dbReference type="PROSITE-ProRule" id="PRU00169"/>
    </source>
</evidence>
<evidence type="ECO:0000256" key="2">
    <source>
        <dbReference type="ARBA" id="ARBA00023125"/>
    </source>
</evidence>
<dbReference type="InterPro" id="IPR001789">
    <property type="entry name" value="Sig_transdc_resp-reg_receiver"/>
</dbReference>
<dbReference type="SUPFAM" id="SSF52172">
    <property type="entry name" value="CheY-like"/>
    <property type="match status" value="1"/>
</dbReference>
<feature type="modified residue" description="4-aspartylphosphate" evidence="4">
    <location>
        <position position="55"/>
    </location>
</feature>
<dbReference type="Proteomes" id="UP000185093">
    <property type="component" value="Unassembled WGS sequence"/>
</dbReference>
<dbReference type="SMART" id="SM00448">
    <property type="entry name" value="REC"/>
    <property type="match status" value="1"/>
</dbReference>
<reference evidence="7 8" key="1">
    <citation type="submission" date="2016-11" db="EMBL/GenBank/DDBJ databases">
        <authorList>
            <person name="Varghese N."/>
            <person name="Submissions S."/>
        </authorList>
    </citation>
    <scope>NUCLEOTIDE SEQUENCE [LARGE SCALE GENOMIC DNA]</scope>
    <source>
        <strain evidence="7 8">DSM 20664</strain>
    </source>
</reference>
<evidence type="ECO:0000313" key="8">
    <source>
        <dbReference type="Proteomes" id="UP000185093"/>
    </source>
</evidence>
<dbReference type="SUPFAM" id="SSF46689">
    <property type="entry name" value="Homeodomain-like"/>
    <property type="match status" value="1"/>
</dbReference>
<feature type="domain" description="Response regulatory" evidence="6">
    <location>
        <begin position="4"/>
        <end position="120"/>
    </location>
</feature>
<dbReference type="SMART" id="SM00342">
    <property type="entry name" value="HTH_ARAC"/>
    <property type="match status" value="1"/>
</dbReference>